<dbReference type="PANTHER" id="PTHR12151:SF25">
    <property type="entry name" value="LINALOOL DEHYDRATASE_ISOMERASE DOMAIN-CONTAINING PROTEIN"/>
    <property type="match status" value="1"/>
</dbReference>
<dbReference type="PROSITE" id="PS51352">
    <property type="entry name" value="THIOREDOXIN_2"/>
    <property type="match status" value="1"/>
</dbReference>
<evidence type="ECO:0000256" key="1">
    <source>
        <dbReference type="ARBA" id="ARBA00010996"/>
    </source>
</evidence>
<name>A0ABP6XKK2_9FLAO</name>
<evidence type="ECO:0000256" key="2">
    <source>
        <dbReference type="ARBA" id="ARBA00023008"/>
    </source>
</evidence>
<feature type="domain" description="Thioredoxin" evidence="3">
    <location>
        <begin position="8"/>
        <end position="188"/>
    </location>
</feature>
<dbReference type="Gene3D" id="3.40.30.10">
    <property type="entry name" value="Glutaredoxin"/>
    <property type="match status" value="1"/>
</dbReference>
<comment type="similarity">
    <text evidence="1">Belongs to the SCO1/2 family.</text>
</comment>
<evidence type="ECO:0000259" key="3">
    <source>
        <dbReference type="PROSITE" id="PS51352"/>
    </source>
</evidence>
<dbReference type="Pfam" id="PF02630">
    <property type="entry name" value="SCO1-SenC"/>
    <property type="match status" value="1"/>
</dbReference>
<accession>A0ABP6XKK2</accession>
<comment type="caution">
    <text evidence="4">The sequence shown here is derived from an EMBL/GenBank/DDBJ whole genome shotgun (WGS) entry which is preliminary data.</text>
</comment>
<evidence type="ECO:0000313" key="4">
    <source>
        <dbReference type="EMBL" id="GAA3567903.1"/>
    </source>
</evidence>
<protein>
    <recommendedName>
        <fullName evidence="3">Thioredoxin domain-containing protein</fullName>
    </recommendedName>
</protein>
<dbReference type="SUPFAM" id="SSF52833">
    <property type="entry name" value="Thioredoxin-like"/>
    <property type="match status" value="1"/>
</dbReference>
<keyword evidence="2" id="KW-0186">Copper</keyword>
<dbReference type="InterPro" id="IPR003782">
    <property type="entry name" value="SCO1/SenC"/>
</dbReference>
<organism evidence="4 5">
    <name type="scientific">Snuella lapsa</name>
    <dbReference type="NCBI Taxonomy" id="870481"/>
    <lineage>
        <taxon>Bacteria</taxon>
        <taxon>Pseudomonadati</taxon>
        <taxon>Bacteroidota</taxon>
        <taxon>Flavobacteriia</taxon>
        <taxon>Flavobacteriales</taxon>
        <taxon>Flavobacteriaceae</taxon>
        <taxon>Snuella</taxon>
    </lineage>
</organism>
<sequence>MVSLNLSCTSKTQLPVLSNYIDNNGKKVNYRIENFEFKNQLNLKVTEKNTKEKVYVANFFFTRCPSICPKMKTALTGIAHTYKDIDDFIILSFSIDPKNDSVPILEAYANSTGIPHLKWHFLNGNKNQLDHVAKLFRTSFEPLNYGIDFYHSSFAALVDKNQEIRGFYNLLDQQSITKLMEAIDFLLDN</sequence>
<dbReference type="Proteomes" id="UP001500954">
    <property type="component" value="Unassembled WGS sequence"/>
</dbReference>
<dbReference type="InterPro" id="IPR036249">
    <property type="entry name" value="Thioredoxin-like_sf"/>
</dbReference>
<dbReference type="EMBL" id="BAABCY010000040">
    <property type="protein sequence ID" value="GAA3567903.1"/>
    <property type="molecule type" value="Genomic_DNA"/>
</dbReference>
<dbReference type="CDD" id="cd02968">
    <property type="entry name" value="SCO"/>
    <property type="match status" value="1"/>
</dbReference>
<dbReference type="PANTHER" id="PTHR12151">
    <property type="entry name" value="ELECTRON TRANSPORT PROTIN SCO1/SENC FAMILY MEMBER"/>
    <property type="match status" value="1"/>
</dbReference>
<dbReference type="InterPro" id="IPR013766">
    <property type="entry name" value="Thioredoxin_domain"/>
</dbReference>
<keyword evidence="5" id="KW-1185">Reference proteome</keyword>
<gene>
    <name evidence="4" type="ORF">GCM10022395_17490</name>
</gene>
<evidence type="ECO:0000313" key="5">
    <source>
        <dbReference type="Proteomes" id="UP001500954"/>
    </source>
</evidence>
<proteinExistence type="inferred from homology"/>
<reference evidence="5" key="1">
    <citation type="journal article" date="2019" name="Int. J. Syst. Evol. Microbiol.">
        <title>The Global Catalogue of Microorganisms (GCM) 10K type strain sequencing project: providing services to taxonomists for standard genome sequencing and annotation.</title>
        <authorList>
            <consortium name="The Broad Institute Genomics Platform"/>
            <consortium name="The Broad Institute Genome Sequencing Center for Infectious Disease"/>
            <person name="Wu L."/>
            <person name="Ma J."/>
        </authorList>
    </citation>
    <scope>NUCLEOTIDE SEQUENCE [LARGE SCALE GENOMIC DNA]</scope>
    <source>
        <strain evidence="5">JCM 17111</strain>
    </source>
</reference>